<evidence type="ECO:0000313" key="1">
    <source>
        <dbReference type="EMBL" id="KAK8897599.1"/>
    </source>
</evidence>
<proteinExistence type="predicted"/>
<comment type="caution">
    <text evidence="1">The sequence shown here is derived from an EMBL/GenBank/DDBJ whole genome shotgun (WGS) entry which is preliminary data.</text>
</comment>
<dbReference type="EMBL" id="JAPFFF010000002">
    <property type="protein sequence ID" value="KAK8897599.1"/>
    <property type="molecule type" value="Genomic_DNA"/>
</dbReference>
<gene>
    <name evidence="1" type="ORF">M9Y10_015559</name>
</gene>
<organism evidence="1 2">
    <name type="scientific">Tritrichomonas musculus</name>
    <dbReference type="NCBI Taxonomy" id="1915356"/>
    <lineage>
        <taxon>Eukaryota</taxon>
        <taxon>Metamonada</taxon>
        <taxon>Parabasalia</taxon>
        <taxon>Tritrichomonadida</taxon>
        <taxon>Tritrichomonadidae</taxon>
        <taxon>Tritrichomonas</taxon>
    </lineage>
</organism>
<sequence>MFSSSSSQLNLHDLLKDPKTSLDDVLSSQYFLHCWKKHDSHLFSFIIDHYEEFINIGFQIKSESINSIRCLQIMSSSNKAFRHDLFAKTKFLQFVHDYIFNIASYPYYSQKNYFYVLPNLILDKFDMLNSIFDQNYFTELFYHLENDFAFTFILRLIDYGPFSISKTLNEIKLDELVVTNMITYNSINNQDPTSKLILVRSYILFKELVSSKFEGNLESILHDKIDFIIDVAIKNPNAECFSFLRYVDELSTSKSDLSKWHKIHLKIIPHLSSFIEIVLNSRTKQFNSLYESCTLLSINITLTTKEVPVTFIYLFRYLLSLFFVLKTNSFLHNCFLQTFKTLASLDKVDSAFLDENKLFAKVTESYENREKDGFCTYWGQLRKISKKMDKFTKNSKTVDLEKWKKFVIETNKESEKVLNSKYGEHLPPDFNNIRRKIFKHKYYNPCFCTKNLYISNNHKQKVVILTSPLS</sequence>
<accession>A0ABR2L2L0</accession>
<keyword evidence="2" id="KW-1185">Reference proteome</keyword>
<reference evidence="1 2" key="1">
    <citation type="submission" date="2024-04" db="EMBL/GenBank/DDBJ databases">
        <title>Tritrichomonas musculus Genome.</title>
        <authorList>
            <person name="Alves-Ferreira E."/>
            <person name="Grigg M."/>
            <person name="Lorenzi H."/>
            <person name="Galac M."/>
        </authorList>
    </citation>
    <scope>NUCLEOTIDE SEQUENCE [LARGE SCALE GENOMIC DNA]</scope>
    <source>
        <strain evidence="1 2">EAF2021</strain>
    </source>
</reference>
<dbReference type="Proteomes" id="UP001470230">
    <property type="component" value="Unassembled WGS sequence"/>
</dbReference>
<evidence type="ECO:0000313" key="2">
    <source>
        <dbReference type="Proteomes" id="UP001470230"/>
    </source>
</evidence>
<name>A0ABR2L2L0_9EUKA</name>
<protein>
    <submittedName>
        <fullName evidence="1">Uncharacterized protein</fullName>
    </submittedName>
</protein>